<dbReference type="EMBL" id="CM035409">
    <property type="protein sequence ID" value="KAH7439476.1"/>
    <property type="molecule type" value="Genomic_DNA"/>
</dbReference>
<evidence type="ECO:0000259" key="2">
    <source>
        <dbReference type="SMART" id="SM01111"/>
    </source>
</evidence>
<feature type="domain" description="Cyanovirin-N" evidence="2">
    <location>
        <begin position="15"/>
        <end position="115"/>
    </location>
</feature>
<gene>
    <name evidence="3" type="ORF">KP509_04G063500</name>
</gene>
<evidence type="ECO:0000313" key="4">
    <source>
        <dbReference type="Proteomes" id="UP000825935"/>
    </source>
</evidence>
<dbReference type="Proteomes" id="UP000825935">
    <property type="component" value="Chromosome 4"/>
</dbReference>
<dbReference type="SUPFAM" id="SSF51322">
    <property type="entry name" value="Cyanovirin-N"/>
    <property type="match status" value="2"/>
</dbReference>
<reference evidence="3" key="1">
    <citation type="submission" date="2021-08" db="EMBL/GenBank/DDBJ databases">
        <title>WGS assembly of Ceratopteris richardii.</title>
        <authorList>
            <person name="Marchant D.B."/>
            <person name="Chen G."/>
            <person name="Jenkins J."/>
            <person name="Shu S."/>
            <person name="Leebens-Mack J."/>
            <person name="Grimwood J."/>
            <person name="Schmutz J."/>
            <person name="Soltis P."/>
            <person name="Soltis D."/>
            <person name="Chen Z.-H."/>
        </authorList>
    </citation>
    <scope>NUCLEOTIDE SEQUENCE</scope>
    <source>
        <strain evidence="3">Whitten #5841</strain>
        <tissue evidence="3">Leaf</tissue>
    </source>
</reference>
<evidence type="ECO:0000256" key="1">
    <source>
        <dbReference type="SAM" id="MobiDB-lite"/>
    </source>
</evidence>
<protein>
    <recommendedName>
        <fullName evidence="2">Cyanovirin-N domain-containing protein</fullName>
    </recommendedName>
</protein>
<dbReference type="SMART" id="SM01111">
    <property type="entry name" value="CVNH"/>
    <property type="match status" value="2"/>
</dbReference>
<sequence>MSTAAGVVLSVGGGFFSRSSRNIQYKDGTLSALCQTSGGNWSSATLDLNYHLENIDGIVRVTTAPPGNFLASCENVALEGTSMLKGSARRKNSSVVTFQLQLDDYVANVEGKLEICGGFFSRTSSQISFTGDGWLEALCQTTSNEIVPSSLNLNFYLENINGVLRFADSPPGNFMATARNVTLDTSTTKLSGSLERVHSSWQNFELNLDYNVQNVEGKLMWLLNPHVPYYADENERGGSGSYDASDAQLVEYAASILPHGLVLRVQQITPPANQKEKNEIASIIAKWDLDLMDRGWGQSTLVEFPKELPGWRIDNQENGSFPVDGLQYYSIAVQKGRNVYSSVLVPVGYNLGKSRFRHAMLLSRDNGKVYRIAPPKATDPRQPPPQFDPSSSQSWVASLNWEYKQLQ</sequence>
<dbReference type="Gene3D" id="2.30.60.10">
    <property type="entry name" value="Cyanovirin-N"/>
    <property type="match status" value="2"/>
</dbReference>
<dbReference type="PANTHER" id="PTHR42076:SF1">
    <property type="entry name" value="CYANOVIRIN-N DOMAIN-CONTAINING PROTEIN"/>
    <property type="match status" value="1"/>
</dbReference>
<accession>A0A8T2UZV0</accession>
<dbReference type="Pfam" id="PF08881">
    <property type="entry name" value="CVNH"/>
    <property type="match status" value="2"/>
</dbReference>
<name>A0A8T2UZV0_CERRI</name>
<feature type="region of interest" description="Disordered" evidence="1">
    <location>
        <begin position="375"/>
        <end position="394"/>
    </location>
</feature>
<evidence type="ECO:0000313" key="3">
    <source>
        <dbReference type="EMBL" id="KAH7439476.1"/>
    </source>
</evidence>
<dbReference type="PANTHER" id="PTHR42076">
    <property type="entry name" value="CYANOVIRIN-N HOMOLOG"/>
    <property type="match status" value="1"/>
</dbReference>
<dbReference type="OrthoDB" id="2447517at2759"/>
<dbReference type="InterPro" id="IPR011058">
    <property type="entry name" value="Cyanovirin-N"/>
</dbReference>
<dbReference type="InterPro" id="IPR036673">
    <property type="entry name" value="Cyanovirin-N_sf"/>
</dbReference>
<feature type="domain" description="Cyanovirin-N" evidence="2">
    <location>
        <begin position="119"/>
        <end position="221"/>
    </location>
</feature>
<dbReference type="AlphaFoldDB" id="A0A8T2UZV0"/>
<proteinExistence type="predicted"/>
<comment type="caution">
    <text evidence="3">The sequence shown here is derived from an EMBL/GenBank/DDBJ whole genome shotgun (WGS) entry which is preliminary data.</text>
</comment>
<keyword evidence="4" id="KW-1185">Reference proteome</keyword>
<organism evidence="3 4">
    <name type="scientific">Ceratopteris richardii</name>
    <name type="common">Triangle waterfern</name>
    <dbReference type="NCBI Taxonomy" id="49495"/>
    <lineage>
        <taxon>Eukaryota</taxon>
        <taxon>Viridiplantae</taxon>
        <taxon>Streptophyta</taxon>
        <taxon>Embryophyta</taxon>
        <taxon>Tracheophyta</taxon>
        <taxon>Polypodiopsida</taxon>
        <taxon>Polypodiidae</taxon>
        <taxon>Polypodiales</taxon>
        <taxon>Pteridineae</taxon>
        <taxon>Pteridaceae</taxon>
        <taxon>Parkerioideae</taxon>
        <taxon>Ceratopteris</taxon>
    </lineage>
</organism>